<reference evidence="1 2" key="1">
    <citation type="journal article" date="2024" name="Commun. Biol.">
        <title>Comparative genomic analysis of thermophilic fungi reveals convergent evolutionary adaptations and gene losses.</title>
        <authorList>
            <person name="Steindorff A.S."/>
            <person name="Aguilar-Pontes M.V."/>
            <person name="Robinson A.J."/>
            <person name="Andreopoulos B."/>
            <person name="LaButti K."/>
            <person name="Kuo A."/>
            <person name="Mondo S."/>
            <person name="Riley R."/>
            <person name="Otillar R."/>
            <person name="Haridas S."/>
            <person name="Lipzen A."/>
            <person name="Grimwood J."/>
            <person name="Schmutz J."/>
            <person name="Clum A."/>
            <person name="Reid I.D."/>
            <person name="Moisan M.C."/>
            <person name="Butler G."/>
            <person name="Nguyen T.T.M."/>
            <person name="Dewar K."/>
            <person name="Conant G."/>
            <person name="Drula E."/>
            <person name="Henrissat B."/>
            <person name="Hansel C."/>
            <person name="Singer S."/>
            <person name="Hutchinson M.I."/>
            <person name="de Vries R.P."/>
            <person name="Natvig D.O."/>
            <person name="Powell A.J."/>
            <person name="Tsang A."/>
            <person name="Grigoriev I.V."/>
        </authorList>
    </citation>
    <scope>NUCLEOTIDE SEQUENCE [LARGE SCALE GENOMIC DNA]</scope>
    <source>
        <strain evidence="1 2">CBS 620.91</strain>
    </source>
</reference>
<organism evidence="1 2">
    <name type="scientific">Humicola insolens</name>
    <name type="common">Soft-rot fungus</name>
    <dbReference type="NCBI Taxonomy" id="85995"/>
    <lineage>
        <taxon>Eukaryota</taxon>
        <taxon>Fungi</taxon>
        <taxon>Dikarya</taxon>
        <taxon>Ascomycota</taxon>
        <taxon>Pezizomycotina</taxon>
        <taxon>Sordariomycetes</taxon>
        <taxon>Sordariomycetidae</taxon>
        <taxon>Sordariales</taxon>
        <taxon>Chaetomiaceae</taxon>
        <taxon>Mycothermus</taxon>
    </lineage>
</organism>
<keyword evidence="2" id="KW-1185">Reference proteome</keyword>
<gene>
    <name evidence="1" type="ORF">VTJ49DRAFT_7590</name>
</gene>
<protein>
    <submittedName>
        <fullName evidence="1">Uncharacterized protein</fullName>
    </submittedName>
</protein>
<proteinExistence type="predicted"/>
<sequence>MDPSDILNIDDQLVTPDHPARTDLEGMDHARCAALHNYLVSYAWLAEGRLLSTLGENHTSFFTAHGAAAEALRPRLHPSITAFLDAVLVAPPPREGARHEDAPPPLFWFASGINYPDYLFDNDTADLHDEPPDTLVCLYFLPYGRSGSGVFYHQRLHRAAVFMDMWDHDFAMPAERHPELWYPLETVLSNWIELIRLGKVVAAPSDVPALYESEKMGPWEWRPYSEAQVDACVKAWDRLCAAIEAKLPLLPTPPPPRPSSQPLMTEAALKAAHIHSPSFAYSFLSRARRPTAFHRPAPGLVLPPTDPAIFASLQPFTPLFANARNQDGSVTTAEDFSTYPIPPVLLFPAAADRSESCPRPAAGPVAVGTTATAATIPHVDLSNPSSSHNPFFAFYNADSGRRITPSPHVPAGLYSEGVDRRDYDIVEEGFHLLLPESSAASGG</sequence>
<dbReference type="Proteomes" id="UP001583172">
    <property type="component" value="Unassembled WGS sequence"/>
</dbReference>
<name>A0ABR3VGJ7_HUMIN</name>
<dbReference type="EMBL" id="JAZGSY010000092">
    <property type="protein sequence ID" value="KAL1840984.1"/>
    <property type="molecule type" value="Genomic_DNA"/>
</dbReference>
<evidence type="ECO:0000313" key="1">
    <source>
        <dbReference type="EMBL" id="KAL1840984.1"/>
    </source>
</evidence>
<accession>A0ABR3VGJ7</accession>
<comment type="caution">
    <text evidence="1">The sequence shown here is derived from an EMBL/GenBank/DDBJ whole genome shotgun (WGS) entry which is preliminary data.</text>
</comment>
<evidence type="ECO:0000313" key="2">
    <source>
        <dbReference type="Proteomes" id="UP001583172"/>
    </source>
</evidence>